<dbReference type="PANTHER" id="PTHR14239">
    <property type="entry name" value="DUDULIN-RELATED"/>
    <property type="match status" value="1"/>
</dbReference>
<dbReference type="SUPFAM" id="SSF51735">
    <property type="entry name" value="NAD(P)-binding Rossmann-fold domains"/>
    <property type="match status" value="1"/>
</dbReference>
<dbReference type="PANTHER" id="PTHR14239:SF10">
    <property type="entry name" value="REDUCTASE"/>
    <property type="match status" value="1"/>
</dbReference>
<name>A0ABP7ALE7_9ACTN</name>
<evidence type="ECO:0000313" key="3">
    <source>
        <dbReference type="EMBL" id="GAA3634712.1"/>
    </source>
</evidence>
<gene>
    <name evidence="3" type="ORF">GCM10022223_61370</name>
</gene>
<evidence type="ECO:0000259" key="2">
    <source>
        <dbReference type="Pfam" id="PF03807"/>
    </source>
</evidence>
<sequence>MPTLGFIGSGKIGSTLARLAVDAGHDVVLSNGRGPDSLHDLAAELGARAATPQQAAEQGDIVVVAMPLTAYAQVPAGPLRGKVVIDTANYKPAEHPGHLPAVDAGLTTPHELMQFQLPDAHVVKAFSNIFFRHLATLGRPAGAPDRSALPMAGDDTGAKATVAALIDTLGYDTLDTGDLLSSRFFAVLGTPANGAYLDPDGGFAAPGRPAAASAVAELLRRSHS</sequence>
<feature type="domain" description="Pyrroline-5-carboxylate reductase catalytic N-terminal" evidence="2">
    <location>
        <begin position="4"/>
        <end position="90"/>
    </location>
</feature>
<dbReference type="InterPro" id="IPR036291">
    <property type="entry name" value="NAD(P)-bd_dom_sf"/>
</dbReference>
<accession>A0ABP7ALE7</accession>
<organism evidence="3 4">
    <name type="scientific">Kineosporia mesophila</name>
    <dbReference type="NCBI Taxonomy" id="566012"/>
    <lineage>
        <taxon>Bacteria</taxon>
        <taxon>Bacillati</taxon>
        <taxon>Actinomycetota</taxon>
        <taxon>Actinomycetes</taxon>
        <taxon>Kineosporiales</taxon>
        <taxon>Kineosporiaceae</taxon>
        <taxon>Kineosporia</taxon>
    </lineage>
</organism>
<protein>
    <submittedName>
        <fullName evidence="3">NAD(P)-binding domain-containing protein</fullName>
    </submittedName>
</protein>
<dbReference type="InterPro" id="IPR051267">
    <property type="entry name" value="STEAP_metalloreductase"/>
</dbReference>
<dbReference type="EMBL" id="BAAAZO010000012">
    <property type="protein sequence ID" value="GAA3634712.1"/>
    <property type="molecule type" value="Genomic_DNA"/>
</dbReference>
<dbReference type="InterPro" id="IPR028939">
    <property type="entry name" value="P5C_Rdtase_cat_N"/>
</dbReference>
<dbReference type="RefSeq" id="WP_231488032.1">
    <property type="nucleotide sequence ID" value="NZ_BAAAZO010000012.1"/>
</dbReference>
<keyword evidence="4" id="KW-1185">Reference proteome</keyword>
<dbReference type="Gene3D" id="3.40.50.720">
    <property type="entry name" value="NAD(P)-binding Rossmann-like Domain"/>
    <property type="match status" value="1"/>
</dbReference>
<proteinExistence type="predicted"/>
<evidence type="ECO:0000313" key="4">
    <source>
        <dbReference type="Proteomes" id="UP001501074"/>
    </source>
</evidence>
<dbReference type="Proteomes" id="UP001501074">
    <property type="component" value="Unassembled WGS sequence"/>
</dbReference>
<dbReference type="Pfam" id="PF03807">
    <property type="entry name" value="F420_oxidored"/>
    <property type="match status" value="1"/>
</dbReference>
<keyword evidence="1" id="KW-0560">Oxidoreductase</keyword>
<evidence type="ECO:0000256" key="1">
    <source>
        <dbReference type="ARBA" id="ARBA00023002"/>
    </source>
</evidence>
<reference evidence="4" key="1">
    <citation type="journal article" date="2019" name="Int. J. Syst. Evol. Microbiol.">
        <title>The Global Catalogue of Microorganisms (GCM) 10K type strain sequencing project: providing services to taxonomists for standard genome sequencing and annotation.</title>
        <authorList>
            <consortium name="The Broad Institute Genomics Platform"/>
            <consortium name="The Broad Institute Genome Sequencing Center for Infectious Disease"/>
            <person name="Wu L."/>
            <person name="Ma J."/>
        </authorList>
    </citation>
    <scope>NUCLEOTIDE SEQUENCE [LARGE SCALE GENOMIC DNA]</scope>
    <source>
        <strain evidence="4">JCM 16902</strain>
    </source>
</reference>
<comment type="caution">
    <text evidence="3">The sequence shown here is derived from an EMBL/GenBank/DDBJ whole genome shotgun (WGS) entry which is preliminary data.</text>
</comment>